<dbReference type="PANTHER" id="PTHR30244">
    <property type="entry name" value="TRANSAMINASE"/>
    <property type="match status" value="1"/>
</dbReference>
<dbReference type="PANTHER" id="PTHR30244:SF34">
    <property type="entry name" value="DTDP-4-AMINO-4,6-DIDEOXYGALACTOSE TRANSAMINASE"/>
    <property type="match status" value="1"/>
</dbReference>
<comment type="caution">
    <text evidence="5">The sequence shown here is derived from an EMBL/GenBank/DDBJ whole genome shotgun (WGS) entry which is preliminary data.</text>
</comment>
<accession>A0A2S8B4Z1</accession>
<comment type="similarity">
    <text evidence="1 4">Belongs to the DegT/DnrJ/EryC1 family.</text>
</comment>
<dbReference type="RefSeq" id="WP_105997686.1">
    <property type="nucleotide sequence ID" value="NZ_CM009578.1"/>
</dbReference>
<evidence type="ECO:0000313" key="5">
    <source>
        <dbReference type="EMBL" id="PQM27427.1"/>
    </source>
</evidence>
<sequence length="403" mass="43518">MLNTPFAPWPSFTQEEADAVSAVILSNRVNYWTGEQCRAFEQAFADWTGSAHAIALANGTVALDLALHGLGIGAVNGGAVSDEVIVTPRTFIASASCVANAGAVPVFADVDLESGNLSAETIAAVLTPRTKAVIIVHLAGWPADMDPIMALARAHGVKVIEDCAQAHGGRYKGRSVGTIGDVGAWSFCQDKIMTTGGEGGMVTCNDRDLWSRMWSFKDHGKSWEAVYQRDHPPGFRWLHESIGTNWRMLEMQAAIGLVQLGRMADWTAARTRNAAVLYDILAPFSGPDGCLRVPRLNSAEGSVHAEYKFYAYVRPDRLADGWDRDRIIAEINARGVPCFQGSCSEVYLEKAFDGTGARPAQRMPAARQLGDTSLMWLVHPTLTDEQMQVAAKETYAVMAAASA</sequence>
<dbReference type="GO" id="GO:0030170">
    <property type="term" value="F:pyridoxal phosphate binding"/>
    <property type="evidence" value="ECO:0007669"/>
    <property type="project" value="TreeGrafter"/>
</dbReference>
<organism evidence="5 6">
    <name type="scientific">Sphingopyxis lindanitolerans</name>
    <dbReference type="NCBI Taxonomy" id="2054227"/>
    <lineage>
        <taxon>Bacteria</taxon>
        <taxon>Pseudomonadati</taxon>
        <taxon>Pseudomonadota</taxon>
        <taxon>Alphaproteobacteria</taxon>
        <taxon>Sphingomonadales</taxon>
        <taxon>Sphingomonadaceae</taxon>
        <taxon>Sphingopyxis</taxon>
    </lineage>
</organism>
<dbReference type="PIRSF" id="PIRSF000390">
    <property type="entry name" value="PLP_StrS"/>
    <property type="match status" value="1"/>
</dbReference>
<proteinExistence type="inferred from homology"/>
<dbReference type="AlphaFoldDB" id="A0A2S8B4Z1"/>
<evidence type="ECO:0000256" key="2">
    <source>
        <dbReference type="PIRSR" id="PIRSR000390-1"/>
    </source>
</evidence>
<keyword evidence="5" id="KW-0808">Transferase</keyword>
<dbReference type="Pfam" id="PF01041">
    <property type="entry name" value="DegT_DnrJ_EryC1"/>
    <property type="match status" value="1"/>
</dbReference>
<dbReference type="InterPro" id="IPR015424">
    <property type="entry name" value="PyrdxlP-dep_Trfase"/>
</dbReference>
<dbReference type="SUPFAM" id="SSF53383">
    <property type="entry name" value="PLP-dependent transferases"/>
    <property type="match status" value="1"/>
</dbReference>
<dbReference type="OrthoDB" id="9768668at2"/>
<keyword evidence="5" id="KW-0032">Aminotransferase</keyword>
<dbReference type="Proteomes" id="UP000238954">
    <property type="component" value="Chromosome"/>
</dbReference>
<feature type="active site" description="Proton acceptor" evidence="2">
    <location>
        <position position="191"/>
    </location>
</feature>
<evidence type="ECO:0000256" key="4">
    <source>
        <dbReference type="RuleBase" id="RU004508"/>
    </source>
</evidence>
<dbReference type="CDD" id="cd00616">
    <property type="entry name" value="AHBA_syn"/>
    <property type="match status" value="1"/>
</dbReference>
<keyword evidence="3 4" id="KW-0663">Pyridoxal phosphate</keyword>
<dbReference type="InterPro" id="IPR000653">
    <property type="entry name" value="DegT/StrS_aminotransferase"/>
</dbReference>
<dbReference type="Gene3D" id="3.40.640.10">
    <property type="entry name" value="Type I PLP-dependent aspartate aminotransferase-like (Major domain)"/>
    <property type="match status" value="1"/>
</dbReference>
<dbReference type="InterPro" id="IPR015422">
    <property type="entry name" value="PyrdxlP-dep_Trfase_small"/>
</dbReference>
<feature type="modified residue" description="N6-(pyridoxal phosphate)lysine" evidence="3">
    <location>
        <position position="191"/>
    </location>
</feature>
<name>A0A2S8B4Z1_9SPHN</name>
<dbReference type="EMBL" id="PHFW01000002">
    <property type="protein sequence ID" value="PQM27427.1"/>
    <property type="molecule type" value="Genomic_DNA"/>
</dbReference>
<keyword evidence="6" id="KW-1185">Reference proteome</keyword>
<evidence type="ECO:0000256" key="1">
    <source>
        <dbReference type="ARBA" id="ARBA00037999"/>
    </source>
</evidence>
<dbReference type="GO" id="GO:0000271">
    <property type="term" value="P:polysaccharide biosynthetic process"/>
    <property type="evidence" value="ECO:0007669"/>
    <property type="project" value="TreeGrafter"/>
</dbReference>
<dbReference type="GO" id="GO:0008483">
    <property type="term" value="F:transaminase activity"/>
    <property type="evidence" value="ECO:0007669"/>
    <property type="project" value="UniProtKB-KW"/>
</dbReference>
<evidence type="ECO:0000313" key="6">
    <source>
        <dbReference type="Proteomes" id="UP000238954"/>
    </source>
</evidence>
<evidence type="ECO:0000256" key="3">
    <source>
        <dbReference type="PIRSR" id="PIRSR000390-2"/>
    </source>
</evidence>
<gene>
    <name evidence="5" type="ORF">CVO77_02165</name>
</gene>
<protein>
    <submittedName>
        <fullName evidence="5">Aminotransferase</fullName>
    </submittedName>
</protein>
<dbReference type="Gene3D" id="3.90.1150.10">
    <property type="entry name" value="Aspartate Aminotransferase, domain 1"/>
    <property type="match status" value="1"/>
</dbReference>
<reference evidence="6" key="1">
    <citation type="submission" date="2017-11" db="EMBL/GenBank/DDBJ databases">
        <title>The complete genome sequence of Sphingopyxis pomeranensis sp. nov. strain WS5A3p.</title>
        <authorList>
            <person name="Kaminski M.A."/>
        </authorList>
    </citation>
    <scope>NUCLEOTIDE SEQUENCE [LARGE SCALE GENOMIC DNA]</scope>
    <source>
        <strain evidence="6">WS5A3p</strain>
    </source>
</reference>
<dbReference type="InterPro" id="IPR015421">
    <property type="entry name" value="PyrdxlP-dep_Trfase_major"/>
</dbReference>